<evidence type="ECO:0000256" key="6">
    <source>
        <dbReference type="ARBA" id="ARBA00022989"/>
    </source>
</evidence>
<dbReference type="PANTHER" id="PTHR30625">
    <property type="entry name" value="PROTEIN TOLQ"/>
    <property type="match status" value="1"/>
</dbReference>
<dbReference type="Proteomes" id="UP000179266">
    <property type="component" value="Unassembled WGS sequence"/>
</dbReference>
<name>A0A1F7S1C8_9BACT</name>
<accession>A0A1F7S1C8</accession>
<organism evidence="11 12">
    <name type="scientific">Candidatus Schekmanbacteria bacterium RBG_13_48_7</name>
    <dbReference type="NCBI Taxonomy" id="1817878"/>
    <lineage>
        <taxon>Bacteria</taxon>
        <taxon>Candidatus Schekmaniibacteriota</taxon>
    </lineage>
</organism>
<evidence type="ECO:0000256" key="3">
    <source>
        <dbReference type="ARBA" id="ARBA00022475"/>
    </source>
</evidence>
<feature type="domain" description="MotA/TolQ/ExbB proton channel" evidence="10">
    <location>
        <begin position="74"/>
        <end position="186"/>
    </location>
</feature>
<evidence type="ECO:0000256" key="8">
    <source>
        <dbReference type="RuleBase" id="RU004057"/>
    </source>
</evidence>
<evidence type="ECO:0000259" key="10">
    <source>
        <dbReference type="Pfam" id="PF01618"/>
    </source>
</evidence>
<keyword evidence="6 9" id="KW-1133">Transmembrane helix</keyword>
<gene>
    <name evidence="11" type="ORF">A2161_11600</name>
</gene>
<dbReference type="InterPro" id="IPR050790">
    <property type="entry name" value="ExbB/TolQ_transport"/>
</dbReference>
<evidence type="ECO:0000256" key="5">
    <source>
        <dbReference type="ARBA" id="ARBA00022927"/>
    </source>
</evidence>
<keyword evidence="2 8" id="KW-0813">Transport</keyword>
<evidence type="ECO:0000256" key="4">
    <source>
        <dbReference type="ARBA" id="ARBA00022692"/>
    </source>
</evidence>
<feature type="transmembrane region" description="Helical" evidence="9">
    <location>
        <begin position="153"/>
        <end position="174"/>
    </location>
</feature>
<keyword evidence="7 9" id="KW-0472">Membrane</keyword>
<dbReference type="GO" id="GO:0017038">
    <property type="term" value="P:protein import"/>
    <property type="evidence" value="ECO:0007669"/>
    <property type="project" value="TreeGrafter"/>
</dbReference>
<feature type="transmembrane region" description="Helical" evidence="9">
    <location>
        <begin position="20"/>
        <end position="40"/>
    </location>
</feature>
<dbReference type="AlphaFoldDB" id="A0A1F7S1C8"/>
<comment type="subcellular location">
    <subcellularLocation>
        <location evidence="1">Cell membrane</location>
        <topology evidence="1">Multi-pass membrane protein</topology>
    </subcellularLocation>
    <subcellularLocation>
        <location evidence="8">Membrane</location>
        <topology evidence="8">Multi-pass membrane protein</topology>
    </subcellularLocation>
</comment>
<keyword evidence="5 8" id="KW-0653">Protein transport</keyword>
<proteinExistence type="inferred from homology"/>
<evidence type="ECO:0000256" key="9">
    <source>
        <dbReference type="SAM" id="Phobius"/>
    </source>
</evidence>
<evidence type="ECO:0000313" key="12">
    <source>
        <dbReference type="Proteomes" id="UP000179266"/>
    </source>
</evidence>
<sequence>MLEGIFDEVIYYIHQGGFAMWPLVISTFVLWYAIGYRFYILRRGNPRSVRILVKRYMSGYDRNPTGVIDTAVLRAVRIAKQTGEHLRAFLEDDFSQFIEEINKYSILVRIIVLIAPLIGLLGTVNGMIEMFDSLAEQTFYSQSGGIARGIAKALFTTQLGLVVAVPGMIVGRILEKKQYTLVRELDQIKDIICSGTFEDAI</sequence>
<evidence type="ECO:0000256" key="1">
    <source>
        <dbReference type="ARBA" id="ARBA00004651"/>
    </source>
</evidence>
<protein>
    <recommendedName>
        <fullName evidence="10">MotA/TolQ/ExbB proton channel domain-containing protein</fullName>
    </recommendedName>
</protein>
<dbReference type="EMBL" id="MGDD01000065">
    <property type="protein sequence ID" value="OGL47625.1"/>
    <property type="molecule type" value="Genomic_DNA"/>
</dbReference>
<keyword evidence="3" id="KW-1003">Cell membrane</keyword>
<evidence type="ECO:0000313" key="11">
    <source>
        <dbReference type="EMBL" id="OGL47625.1"/>
    </source>
</evidence>
<dbReference type="InterPro" id="IPR002898">
    <property type="entry name" value="MotA_ExbB_proton_chnl"/>
</dbReference>
<keyword evidence="4 9" id="KW-0812">Transmembrane</keyword>
<evidence type="ECO:0000256" key="7">
    <source>
        <dbReference type="ARBA" id="ARBA00023136"/>
    </source>
</evidence>
<evidence type="ECO:0000256" key="2">
    <source>
        <dbReference type="ARBA" id="ARBA00022448"/>
    </source>
</evidence>
<comment type="caution">
    <text evidence="11">The sequence shown here is derived from an EMBL/GenBank/DDBJ whole genome shotgun (WGS) entry which is preliminary data.</text>
</comment>
<dbReference type="GO" id="GO:0005886">
    <property type="term" value="C:plasma membrane"/>
    <property type="evidence" value="ECO:0007669"/>
    <property type="project" value="UniProtKB-SubCell"/>
</dbReference>
<feature type="transmembrane region" description="Helical" evidence="9">
    <location>
        <begin position="106"/>
        <end position="128"/>
    </location>
</feature>
<comment type="similarity">
    <text evidence="8">Belongs to the exbB/tolQ family.</text>
</comment>
<dbReference type="Pfam" id="PF01618">
    <property type="entry name" value="MotA_ExbB"/>
    <property type="match status" value="1"/>
</dbReference>
<dbReference type="PANTHER" id="PTHR30625:SF15">
    <property type="entry name" value="BIOPOLYMER TRANSPORT PROTEIN EXBB"/>
    <property type="match status" value="1"/>
</dbReference>
<reference evidence="11 12" key="1">
    <citation type="journal article" date="2016" name="Nat. Commun.">
        <title>Thousands of microbial genomes shed light on interconnected biogeochemical processes in an aquifer system.</title>
        <authorList>
            <person name="Anantharaman K."/>
            <person name="Brown C.T."/>
            <person name="Hug L.A."/>
            <person name="Sharon I."/>
            <person name="Castelle C.J."/>
            <person name="Probst A.J."/>
            <person name="Thomas B.C."/>
            <person name="Singh A."/>
            <person name="Wilkins M.J."/>
            <person name="Karaoz U."/>
            <person name="Brodie E.L."/>
            <person name="Williams K.H."/>
            <person name="Hubbard S.S."/>
            <person name="Banfield J.F."/>
        </authorList>
    </citation>
    <scope>NUCLEOTIDE SEQUENCE [LARGE SCALE GENOMIC DNA]</scope>
</reference>